<keyword evidence="11 12" id="KW-0998">Cell outer membrane</keyword>
<evidence type="ECO:0000256" key="2">
    <source>
        <dbReference type="ARBA" id="ARBA00009810"/>
    </source>
</evidence>
<dbReference type="GO" id="GO:0015344">
    <property type="term" value="F:siderophore uptake transmembrane transporter activity"/>
    <property type="evidence" value="ECO:0007669"/>
    <property type="project" value="TreeGrafter"/>
</dbReference>
<keyword evidence="4 12" id="KW-1134">Transmembrane beta strand</keyword>
<evidence type="ECO:0000256" key="11">
    <source>
        <dbReference type="ARBA" id="ARBA00023237"/>
    </source>
</evidence>
<keyword evidence="10" id="KW-0675">Receptor</keyword>
<keyword evidence="6 14" id="KW-0732">Signal</keyword>
<keyword evidence="9 12" id="KW-0472">Membrane</keyword>
<dbReference type="Gene3D" id="2.40.170.20">
    <property type="entry name" value="TonB-dependent receptor, beta-barrel domain"/>
    <property type="match status" value="1"/>
</dbReference>
<dbReference type="InterPro" id="IPR037066">
    <property type="entry name" value="Plug_dom_sf"/>
</dbReference>
<dbReference type="InterPro" id="IPR000531">
    <property type="entry name" value="Beta-barrel_TonB"/>
</dbReference>
<evidence type="ECO:0000256" key="7">
    <source>
        <dbReference type="ARBA" id="ARBA00023065"/>
    </source>
</evidence>
<evidence type="ECO:0000256" key="8">
    <source>
        <dbReference type="ARBA" id="ARBA00023077"/>
    </source>
</evidence>
<evidence type="ECO:0000259" key="15">
    <source>
        <dbReference type="Pfam" id="PF00593"/>
    </source>
</evidence>
<dbReference type="InterPro" id="IPR036942">
    <property type="entry name" value="Beta-barrel_TonB_sf"/>
</dbReference>
<keyword evidence="8 13" id="KW-0798">TonB box</keyword>
<keyword evidence="5 12" id="KW-0812">Transmembrane</keyword>
<dbReference type="CDD" id="cd01347">
    <property type="entry name" value="ligand_gated_channel"/>
    <property type="match status" value="1"/>
</dbReference>
<evidence type="ECO:0000256" key="14">
    <source>
        <dbReference type="SAM" id="SignalP"/>
    </source>
</evidence>
<feature type="domain" description="TonB-dependent receptor-like beta-barrel" evidence="15">
    <location>
        <begin position="315"/>
        <end position="752"/>
    </location>
</feature>
<accession>A0A5C1EA03</accession>
<dbReference type="SUPFAM" id="SSF56935">
    <property type="entry name" value="Porins"/>
    <property type="match status" value="1"/>
</dbReference>
<reference evidence="17 18" key="1">
    <citation type="submission" date="2017-07" db="EMBL/GenBank/DDBJ databases">
        <title>Complete genome sequence of Oryzomicrobium terrae TPP412.</title>
        <authorList>
            <person name="Chiu L.-W."/>
            <person name="Lo K.-J."/>
            <person name="Tsai Y.-M."/>
            <person name="Lin S.-S."/>
            <person name="Kuo C.-H."/>
            <person name="Liu C.-T."/>
        </authorList>
    </citation>
    <scope>NUCLEOTIDE SEQUENCE [LARGE SCALE GENOMIC DNA]</scope>
    <source>
        <strain evidence="17 18">TPP412</strain>
    </source>
</reference>
<organism evidence="17 18">
    <name type="scientific">Oryzomicrobium terrae</name>
    <dbReference type="NCBI Taxonomy" id="1735038"/>
    <lineage>
        <taxon>Bacteria</taxon>
        <taxon>Pseudomonadati</taxon>
        <taxon>Pseudomonadota</taxon>
        <taxon>Betaproteobacteria</taxon>
        <taxon>Rhodocyclales</taxon>
        <taxon>Rhodocyclaceae</taxon>
        <taxon>Oryzomicrobium</taxon>
    </lineage>
</organism>
<comment type="similarity">
    <text evidence="2 12 13">Belongs to the TonB-dependent receptor family.</text>
</comment>
<dbReference type="InterPro" id="IPR012910">
    <property type="entry name" value="Plug_dom"/>
</dbReference>
<keyword evidence="18" id="KW-1185">Reference proteome</keyword>
<dbReference type="PANTHER" id="PTHR30069">
    <property type="entry name" value="TONB-DEPENDENT OUTER MEMBRANE RECEPTOR"/>
    <property type="match status" value="1"/>
</dbReference>
<dbReference type="GO" id="GO:0009279">
    <property type="term" value="C:cell outer membrane"/>
    <property type="evidence" value="ECO:0007669"/>
    <property type="project" value="UniProtKB-SubCell"/>
</dbReference>
<gene>
    <name evidence="17" type="ORF">OTERR_19980</name>
</gene>
<dbReference type="EMBL" id="CP022579">
    <property type="protein sequence ID" value="QEL65474.1"/>
    <property type="molecule type" value="Genomic_DNA"/>
</dbReference>
<comment type="subcellular location">
    <subcellularLocation>
        <location evidence="1 12">Cell outer membrane</location>
        <topology evidence="1 12">Multi-pass membrane protein</topology>
    </subcellularLocation>
</comment>
<evidence type="ECO:0000256" key="12">
    <source>
        <dbReference type="PROSITE-ProRule" id="PRU01360"/>
    </source>
</evidence>
<dbReference type="Gene3D" id="2.170.130.10">
    <property type="entry name" value="TonB-dependent receptor, plug domain"/>
    <property type="match status" value="1"/>
</dbReference>
<evidence type="ECO:0000313" key="17">
    <source>
        <dbReference type="EMBL" id="QEL65474.1"/>
    </source>
</evidence>
<name>A0A5C1EA03_9RHOO</name>
<feature type="chain" id="PRO_5022796951" evidence="14">
    <location>
        <begin position="37"/>
        <end position="776"/>
    </location>
</feature>
<dbReference type="AlphaFoldDB" id="A0A5C1EA03"/>
<keyword evidence="7" id="KW-0406">Ion transport</keyword>
<evidence type="ECO:0000256" key="4">
    <source>
        <dbReference type="ARBA" id="ARBA00022452"/>
    </source>
</evidence>
<dbReference type="PROSITE" id="PS52016">
    <property type="entry name" value="TONB_DEPENDENT_REC_3"/>
    <property type="match status" value="1"/>
</dbReference>
<feature type="domain" description="TonB-dependent receptor plug" evidence="16">
    <location>
        <begin position="66"/>
        <end position="174"/>
    </location>
</feature>
<evidence type="ECO:0000256" key="13">
    <source>
        <dbReference type="RuleBase" id="RU003357"/>
    </source>
</evidence>
<evidence type="ECO:0000256" key="3">
    <source>
        <dbReference type="ARBA" id="ARBA00022448"/>
    </source>
</evidence>
<sequence length="776" mass="83739">MSCPLRPTPAAAAVARALVALGVAAGLAGLAHPAWADEKELAEVTVSGGAGGSSAARLGGLPSQLPAVAEGMSAAEIAEKVNVVDTADILRYLPSLQVRKRYEGDRNGIVANRTSGTLASARTLVYADGVLLSNFLGNRYDFPPRWGLVSPEEIERVDVIYGPFSAALPGNSLGSTVLMTTRLPEKFEAHAKAQMFSERFGLYGTHDSYPGYQANATVGSRAGDLAAVFSANHIDAKGHPMSFATAGLSSTAAGAGDKVVSGAYKDSDPTGKGRVIFGATSIDHTVQDNAKLKLAYDFTPTLRGFYTVGVWQNNSDSTVQSYLRDATGNPVYSGNVNIDGKRYTLNASQFQPSRRNEEHWMQAVGLKSNTRGEWDWEAVASWYNIAQDDTRAPSVALPAAQNGGAGTVAKGDGTGWQTLDLKGDWRPNGTGVGSHQVQFGYHYDRYVLDSRVYSTSNWLTGSLGQRTSAFSGKTETQALYVQDAWRFAPDWKLVLGGRYERWRAFDGATANATTTIHHGERDEGHFSPKLSLSFAATPVWLLRASVGQAYRMPTVQELFQGSISSGTIVNNDPSLKPEKALSSELTAERAFDNGLWRVSLFHENVRDALYSQTNVTVFPNVTNIQNIDQVRTQGVETSLQASDVGLRGLDLMGSITYADSEILRNGKNPATVGKHQPRVPDWRATLVATWRQSAALSYTLAGRYSGKQYGNLDNSDTHGSTYGGVSSFFIVDARVNYKIAKQVTASAGVNNLNNYQSFAAHPYPQRTVHAELRFDL</sequence>
<evidence type="ECO:0000256" key="9">
    <source>
        <dbReference type="ARBA" id="ARBA00023136"/>
    </source>
</evidence>
<dbReference type="Pfam" id="PF07715">
    <property type="entry name" value="Plug"/>
    <property type="match status" value="1"/>
</dbReference>
<evidence type="ECO:0000256" key="6">
    <source>
        <dbReference type="ARBA" id="ARBA00022729"/>
    </source>
</evidence>
<keyword evidence="3 12" id="KW-0813">Transport</keyword>
<dbReference type="Proteomes" id="UP000323671">
    <property type="component" value="Chromosome"/>
</dbReference>
<dbReference type="KEGG" id="otr:OTERR_19980"/>
<evidence type="ECO:0000256" key="5">
    <source>
        <dbReference type="ARBA" id="ARBA00022692"/>
    </source>
</evidence>
<proteinExistence type="inferred from homology"/>
<evidence type="ECO:0000259" key="16">
    <source>
        <dbReference type="Pfam" id="PF07715"/>
    </source>
</evidence>
<feature type="signal peptide" evidence="14">
    <location>
        <begin position="1"/>
        <end position="36"/>
    </location>
</feature>
<protein>
    <submittedName>
        <fullName evidence="17">Iron complex outermembrane recepter protein</fullName>
    </submittedName>
</protein>
<evidence type="ECO:0000256" key="1">
    <source>
        <dbReference type="ARBA" id="ARBA00004571"/>
    </source>
</evidence>
<dbReference type="RefSeq" id="WP_149425681.1">
    <property type="nucleotide sequence ID" value="NZ_CP022579.1"/>
</dbReference>
<dbReference type="GO" id="GO:0044718">
    <property type="term" value="P:siderophore transmembrane transport"/>
    <property type="evidence" value="ECO:0007669"/>
    <property type="project" value="TreeGrafter"/>
</dbReference>
<evidence type="ECO:0000256" key="10">
    <source>
        <dbReference type="ARBA" id="ARBA00023170"/>
    </source>
</evidence>
<dbReference type="InterPro" id="IPR039426">
    <property type="entry name" value="TonB-dep_rcpt-like"/>
</dbReference>
<dbReference type="Pfam" id="PF00593">
    <property type="entry name" value="TonB_dep_Rec_b-barrel"/>
    <property type="match status" value="1"/>
</dbReference>
<dbReference type="PANTHER" id="PTHR30069:SF53">
    <property type="entry name" value="COLICIN I RECEPTOR-RELATED"/>
    <property type="match status" value="1"/>
</dbReference>
<evidence type="ECO:0000313" key="18">
    <source>
        <dbReference type="Proteomes" id="UP000323671"/>
    </source>
</evidence>